<proteinExistence type="predicted"/>
<reference evidence="2 3" key="1">
    <citation type="submission" date="2021-06" db="EMBL/GenBank/DDBJ databases">
        <authorList>
            <person name="Palmer J.M."/>
        </authorList>
    </citation>
    <scope>NUCLEOTIDE SEQUENCE [LARGE SCALE GENOMIC DNA]</scope>
    <source>
        <strain evidence="2 3">XC_2019</strain>
        <tissue evidence="2">Muscle</tissue>
    </source>
</reference>
<organism evidence="2 3">
    <name type="scientific">Xenoophorus captivus</name>
    <dbReference type="NCBI Taxonomy" id="1517983"/>
    <lineage>
        <taxon>Eukaryota</taxon>
        <taxon>Metazoa</taxon>
        <taxon>Chordata</taxon>
        <taxon>Craniata</taxon>
        <taxon>Vertebrata</taxon>
        <taxon>Euteleostomi</taxon>
        <taxon>Actinopterygii</taxon>
        <taxon>Neopterygii</taxon>
        <taxon>Teleostei</taxon>
        <taxon>Neoteleostei</taxon>
        <taxon>Acanthomorphata</taxon>
        <taxon>Ovalentaria</taxon>
        <taxon>Atherinomorphae</taxon>
        <taxon>Cyprinodontiformes</taxon>
        <taxon>Goodeidae</taxon>
        <taxon>Xenoophorus</taxon>
    </lineage>
</organism>
<dbReference type="EMBL" id="JAHRIN010051927">
    <property type="protein sequence ID" value="MEQ2209849.1"/>
    <property type="molecule type" value="Genomic_DNA"/>
</dbReference>
<dbReference type="PANTHER" id="PTHR12496">
    <property type="entry name" value="CGI-41 METHYLTRANSFERASE"/>
    <property type="match status" value="1"/>
</dbReference>
<evidence type="ECO:0000259" key="1">
    <source>
        <dbReference type="Pfam" id="PF13679"/>
    </source>
</evidence>
<comment type="caution">
    <text evidence="2">The sequence shown here is derived from an EMBL/GenBank/DDBJ whole genome shotgun (WGS) entry which is preliminary data.</text>
</comment>
<gene>
    <name evidence="2" type="ORF">XENOCAPTIV_004803</name>
</gene>
<dbReference type="PANTHER" id="PTHR12496:SF2">
    <property type="entry name" value="METHYLTRANSFERASE-LIKE PROTEIN 25B"/>
    <property type="match status" value="1"/>
</dbReference>
<sequence length="169" mass="19099">IPAVSEEGLNPEESLLQDYPDFVLTGLHACGDLSATLLRHFVSCPQVRGITSVACCYMKITTKENPTPPGLISPSFPLTPSTESFRYEFGYPMSSWVKWLPGHQLSYKAREGACHAVEDYVRRLREGSQLLRTHCYRAILETFIRETRPDLRRAGIQTIKKAHLLAFTE</sequence>
<dbReference type="Pfam" id="PF13679">
    <property type="entry name" value="Methyltransf_32"/>
    <property type="match status" value="1"/>
</dbReference>
<keyword evidence="3" id="KW-1185">Reference proteome</keyword>
<dbReference type="Proteomes" id="UP001434883">
    <property type="component" value="Unassembled WGS sequence"/>
</dbReference>
<feature type="non-terminal residue" evidence="2">
    <location>
        <position position="1"/>
    </location>
</feature>
<accession>A0ABV0RPB1</accession>
<dbReference type="InterPro" id="IPR025714">
    <property type="entry name" value="Methyltranfer_dom"/>
</dbReference>
<evidence type="ECO:0000313" key="3">
    <source>
        <dbReference type="Proteomes" id="UP001434883"/>
    </source>
</evidence>
<dbReference type="InterPro" id="IPR052220">
    <property type="entry name" value="METTL25"/>
</dbReference>
<feature type="domain" description="Methyltransferase" evidence="1">
    <location>
        <begin position="18"/>
        <end position="62"/>
    </location>
</feature>
<name>A0ABV0RPB1_9TELE</name>
<protein>
    <recommendedName>
        <fullName evidence="1">Methyltransferase domain-containing protein</fullName>
    </recommendedName>
</protein>
<evidence type="ECO:0000313" key="2">
    <source>
        <dbReference type="EMBL" id="MEQ2209849.1"/>
    </source>
</evidence>